<dbReference type="OrthoDB" id="9180578at2"/>
<sequence length="127" mass="14565">MLTPFVLACLSYALMLVAFYNPRKRSFHIPVMLATILFDVAMPVFLYTHRRWWHRLIDQEDIFSFGVWMHFGLLITLYALEAAQIWSARKILAGDPSARATHHHQARALLMVRALVLITGGIMADPT</sequence>
<dbReference type="EMBL" id="CP071137">
    <property type="protein sequence ID" value="QWY77037.1"/>
    <property type="molecule type" value="Genomic_DNA"/>
</dbReference>
<keyword evidence="1" id="KW-0812">Transmembrane</keyword>
<gene>
    <name evidence="2" type="ORF">FEMY_18320</name>
    <name evidence="3" type="ORF">JZL65_11225</name>
</gene>
<dbReference type="Proteomes" id="UP000683551">
    <property type="component" value="Chromosome"/>
</dbReference>
<evidence type="ECO:0000313" key="2">
    <source>
        <dbReference type="EMBL" id="KXW57644.1"/>
    </source>
</evidence>
<organism evidence="2 4">
    <name type="scientific">Ferrovum myxofaciens</name>
    <dbReference type="NCBI Taxonomy" id="416213"/>
    <lineage>
        <taxon>Bacteria</taxon>
        <taxon>Pseudomonadati</taxon>
        <taxon>Pseudomonadota</taxon>
        <taxon>Betaproteobacteria</taxon>
        <taxon>Ferrovales</taxon>
        <taxon>Ferrovaceae</taxon>
        <taxon>Ferrovum</taxon>
    </lineage>
</organism>
<proteinExistence type="predicted"/>
<feature type="transmembrane region" description="Helical" evidence="1">
    <location>
        <begin position="29"/>
        <end position="47"/>
    </location>
</feature>
<evidence type="ECO:0000313" key="3">
    <source>
        <dbReference type="EMBL" id="QWY77037.1"/>
    </source>
</evidence>
<keyword evidence="1" id="KW-1133">Transmembrane helix</keyword>
<feature type="transmembrane region" description="Helical" evidence="1">
    <location>
        <begin position="5"/>
        <end position="22"/>
    </location>
</feature>
<evidence type="ECO:0000256" key="1">
    <source>
        <dbReference type="SAM" id="Phobius"/>
    </source>
</evidence>
<keyword evidence="4" id="KW-1185">Reference proteome</keyword>
<dbReference type="PATRIC" id="fig|1789004.3.peg.1873"/>
<reference evidence="3" key="2">
    <citation type="submission" date="2021-02" db="EMBL/GenBank/DDBJ databases">
        <title>Comparative genomics of Ferrovum myxofaciens strains, predominant extremophile bacteria forming large biofilm stalactites in acid mine ecosystems.</title>
        <authorList>
            <person name="Burkartova K."/>
            <person name="Ridl J."/>
            <person name="Pajer P."/>
            <person name="Falteisek L."/>
        </authorList>
    </citation>
    <scope>NUCLEOTIDE SEQUENCE</scope>
    <source>
        <strain evidence="3">MI1III</strain>
    </source>
</reference>
<dbReference type="EMBL" id="LRRD01000045">
    <property type="protein sequence ID" value="KXW57644.1"/>
    <property type="molecule type" value="Genomic_DNA"/>
</dbReference>
<dbReference type="GeneID" id="301710334"/>
<protein>
    <submittedName>
        <fullName evidence="2">Uncharacterized protein</fullName>
    </submittedName>
</protein>
<name>A0A8F3IGP2_9PROT</name>
<feature type="transmembrane region" description="Helical" evidence="1">
    <location>
        <begin position="67"/>
        <end position="86"/>
    </location>
</feature>
<dbReference type="RefSeq" id="WP_031597999.1">
    <property type="nucleotide sequence ID" value="NZ_CP053675.1"/>
</dbReference>
<dbReference type="Proteomes" id="UP000075653">
    <property type="component" value="Unassembled WGS sequence"/>
</dbReference>
<reference evidence="2 4" key="1">
    <citation type="submission" date="2016-01" db="EMBL/GenBank/DDBJ databases">
        <title>Genome sequence of the acidophilic iron oxidising Ferrovum strain Z-31.</title>
        <authorList>
            <person name="Poehlein A."/>
            <person name="Ullrich S.R."/>
            <person name="Schloemann M."/>
            <person name="Muehling M."/>
            <person name="Daniel R."/>
        </authorList>
    </citation>
    <scope>NUCLEOTIDE SEQUENCE [LARGE SCALE GENOMIC DNA]</scope>
    <source>
        <strain evidence="2 4">Z-31</strain>
    </source>
</reference>
<keyword evidence="1" id="KW-0472">Membrane</keyword>
<accession>A0A8F3IGP2</accession>
<dbReference type="AlphaFoldDB" id="A0A8F3IGP2"/>
<accession>A0A149VXK8</accession>
<evidence type="ECO:0000313" key="4">
    <source>
        <dbReference type="Proteomes" id="UP000075653"/>
    </source>
</evidence>